<comment type="caution">
    <text evidence="4">Lacks conserved residue(s) required for the propagation of feature annotation.</text>
</comment>
<sequence>MQTNKPITLNGQPIAGGKFPLICTPLVGRTLDSIMAELAVVLPKKPDVLEWRVDFFEQIGDSDAVVAAAKAIKKEAGSIPLMFTRRSTLEGGEKIALNEGQVIAMYVAVCASKAIDLIDYEMANDAANIVRVRDAARANGIKLVLSFHNFSYTPGLETLASKFLMADQLGADVAKVAVMPRNLDDVLTLFSATLEAGKILRIPLISMSMGPLGAVTRLFGWTFGSALTFAVGASSSAPGQVPIEDLNTVLAILQKSMGGKSVS</sequence>
<dbReference type="RefSeq" id="WP_223905641.1">
    <property type="nucleotide sequence ID" value="NZ_AP024238.1"/>
</dbReference>
<feature type="binding site" evidence="4">
    <location>
        <position position="217"/>
    </location>
    <ligand>
        <name>3-dehydroquinate</name>
        <dbReference type="ChEBI" id="CHEBI:32364"/>
    </ligand>
</feature>
<evidence type="ECO:0000256" key="2">
    <source>
        <dbReference type="ARBA" id="ARBA00023239"/>
    </source>
</evidence>
<keyword evidence="4" id="KW-0028">Amino-acid biosynthesis</keyword>
<dbReference type="PANTHER" id="PTHR43699">
    <property type="entry name" value="3-DEHYDROQUINATE DEHYDRATASE"/>
    <property type="match status" value="1"/>
</dbReference>
<feature type="binding site" evidence="4">
    <location>
        <begin position="50"/>
        <end position="52"/>
    </location>
    <ligand>
        <name>3-dehydroquinate</name>
        <dbReference type="ChEBI" id="CHEBI:32364"/>
    </ligand>
</feature>
<accession>A0ABN6DBW3</accession>
<dbReference type="InterPro" id="IPR050146">
    <property type="entry name" value="Type-I_3-dehydroquinase"/>
</dbReference>
<comment type="similarity">
    <text evidence="4">Belongs to the type-I 3-dehydroquinase family.</text>
</comment>
<gene>
    <name evidence="4" type="primary">aroD</name>
    <name evidence="5" type="ORF">MIZ03_4454</name>
</gene>
<comment type="catalytic activity">
    <reaction evidence="1 4">
        <text>3-dehydroquinate = 3-dehydroshikimate + H2O</text>
        <dbReference type="Rhea" id="RHEA:21096"/>
        <dbReference type="ChEBI" id="CHEBI:15377"/>
        <dbReference type="ChEBI" id="CHEBI:16630"/>
        <dbReference type="ChEBI" id="CHEBI:32364"/>
        <dbReference type="EC" id="4.2.1.10"/>
    </reaction>
</comment>
<feature type="active site" description="Proton donor/acceptor" evidence="4">
    <location>
        <position position="148"/>
    </location>
</feature>
<name>A0ABN6DBW3_9BURK</name>
<evidence type="ECO:0000256" key="4">
    <source>
        <dbReference type="HAMAP-Rule" id="MF_00214"/>
    </source>
</evidence>
<dbReference type="SUPFAM" id="SSF51569">
    <property type="entry name" value="Aldolase"/>
    <property type="match status" value="1"/>
</dbReference>
<dbReference type="Pfam" id="PF01487">
    <property type="entry name" value="DHquinase_I"/>
    <property type="match status" value="1"/>
</dbReference>
<evidence type="ECO:0000256" key="1">
    <source>
        <dbReference type="ARBA" id="ARBA00001864"/>
    </source>
</evidence>
<keyword evidence="3 4" id="KW-0704">Schiff base</keyword>
<keyword evidence="4" id="KW-0057">Aromatic amino acid biosynthesis</keyword>
<dbReference type="CDD" id="cd00502">
    <property type="entry name" value="DHQase_I"/>
    <property type="match status" value="1"/>
</dbReference>
<dbReference type="EC" id="4.2.1.10" evidence="4"/>
<protein>
    <recommendedName>
        <fullName evidence="4">3-dehydroquinate dehydratase</fullName>
        <shortName evidence="4">3-dehydroquinase</shortName>
        <ecNumber evidence="4">4.2.1.10</ecNumber>
    </recommendedName>
    <alternativeName>
        <fullName evidence="4">Type I DHQase</fullName>
    </alternativeName>
    <alternativeName>
        <fullName evidence="4">Type I dehydroquinase</fullName>
        <shortName evidence="4">DHQ1</shortName>
    </alternativeName>
</protein>
<keyword evidence="2 4" id="KW-0456">Lyase</keyword>
<dbReference type="Proteomes" id="UP000824366">
    <property type="component" value="Chromosome"/>
</dbReference>
<dbReference type="NCBIfam" id="TIGR01093">
    <property type="entry name" value="aroD"/>
    <property type="match status" value="1"/>
</dbReference>
<dbReference type="InterPro" id="IPR013785">
    <property type="entry name" value="Aldolase_TIM"/>
</dbReference>
<evidence type="ECO:0000256" key="3">
    <source>
        <dbReference type="ARBA" id="ARBA00023270"/>
    </source>
</evidence>
<feature type="binding site" evidence="4">
    <location>
        <position position="236"/>
    </location>
    <ligand>
        <name>3-dehydroquinate</name>
        <dbReference type="ChEBI" id="CHEBI:32364"/>
    </ligand>
</feature>
<dbReference type="Gene3D" id="3.20.20.70">
    <property type="entry name" value="Aldolase class I"/>
    <property type="match status" value="1"/>
</dbReference>
<comment type="pathway">
    <text evidence="4">Metabolic intermediate biosynthesis; chorismate biosynthesis; chorismate from D-erythrose 4-phosphate and phosphoenolpyruvate: step 3/7.</text>
</comment>
<feature type="active site" description="Schiff-base intermediate with substrate" evidence="4">
    <location>
        <position position="175"/>
    </location>
</feature>
<keyword evidence="6" id="KW-1185">Reference proteome</keyword>
<comment type="subunit">
    <text evidence="4">Homodimer.</text>
</comment>
<organism evidence="5 6">
    <name type="scientific">Rhodoferax lithotrophicus</name>
    <dbReference type="NCBI Taxonomy" id="2798804"/>
    <lineage>
        <taxon>Bacteria</taxon>
        <taxon>Pseudomonadati</taxon>
        <taxon>Pseudomonadota</taxon>
        <taxon>Betaproteobacteria</taxon>
        <taxon>Burkholderiales</taxon>
        <taxon>Comamonadaceae</taxon>
        <taxon>Rhodoferax</taxon>
    </lineage>
</organism>
<dbReference type="PANTHER" id="PTHR43699:SF1">
    <property type="entry name" value="3-DEHYDROQUINATE DEHYDRATASE"/>
    <property type="match status" value="1"/>
</dbReference>
<feature type="binding site" evidence="4">
    <location>
        <position position="86"/>
    </location>
    <ligand>
        <name>3-dehydroquinate</name>
        <dbReference type="ChEBI" id="CHEBI:32364"/>
    </ligand>
</feature>
<dbReference type="HAMAP" id="MF_00214">
    <property type="entry name" value="AroD"/>
    <property type="match status" value="1"/>
</dbReference>
<dbReference type="EMBL" id="AP024238">
    <property type="protein sequence ID" value="BCO29531.1"/>
    <property type="molecule type" value="Genomic_DNA"/>
</dbReference>
<dbReference type="InterPro" id="IPR001381">
    <property type="entry name" value="DHquinase_I"/>
</dbReference>
<evidence type="ECO:0000313" key="5">
    <source>
        <dbReference type="EMBL" id="BCO29531.1"/>
    </source>
</evidence>
<feature type="binding site" evidence="4">
    <location>
        <position position="240"/>
    </location>
    <ligand>
        <name>3-dehydroquinate</name>
        <dbReference type="ChEBI" id="CHEBI:32364"/>
    </ligand>
</feature>
<proteinExistence type="inferred from homology"/>
<evidence type="ECO:0000313" key="6">
    <source>
        <dbReference type="Proteomes" id="UP000824366"/>
    </source>
</evidence>
<comment type="function">
    <text evidence="4">Involved in the third step of the chorismate pathway, which leads to the biosynthesis of aromatic amino acids. Catalyzes the cis-dehydration of 3-dehydroquinate (DHQ) and introduces the first double bond of the aromatic ring to yield 3-dehydroshikimate.</text>
</comment>
<reference evidence="5 6" key="1">
    <citation type="journal article" date="2021" name="Microbiol. Spectr.">
        <title>A Single Bacterium Capable of Oxidation and Reduction of Iron at Circumneutral pH.</title>
        <authorList>
            <person name="Kato S."/>
            <person name="Ohkuma M."/>
        </authorList>
    </citation>
    <scope>NUCLEOTIDE SEQUENCE [LARGE SCALE GENOMIC DNA]</scope>
    <source>
        <strain evidence="5 6">MIZ03</strain>
    </source>
</reference>